<dbReference type="Pfam" id="PF01551">
    <property type="entry name" value="Peptidase_M23"/>
    <property type="match status" value="1"/>
</dbReference>
<name>A0A1H9G5C0_9BACT</name>
<dbReference type="CDD" id="cd12797">
    <property type="entry name" value="M23_peptidase"/>
    <property type="match status" value="1"/>
</dbReference>
<dbReference type="InterPro" id="IPR050570">
    <property type="entry name" value="Cell_wall_metabolism_enzyme"/>
</dbReference>
<sequence length="570" mass="64885">MRQPTRRQDYKITLLFLLLLTLPLSAQDLDYRAPLNGPLLVTGTFGELRSDHFHAGLDFRASTNTPVYNVAEGYVSRIVVSPGGYGQAVYVDHPDGHRSVYAHLETLRPELLDTVRARQFAEEKFRQDLRFDSTAFPLQQGEQIGGVGNRGHSFGSHLHFEMRDAKTDAALNPLDFGFSIPDTRAPQIRNLRVYELDNHGLETHIQTFKIAESRGKYRAPDTIVVGSPRIGLALKAYDRQNAMPNWNGIYGGELYADTTRIFDFRFGRIPFEETEYLNALTDYEEWNKNTSWYHRFWALTQDAMFLETAMDKTYDGSLRLLPNRPLPVRMLVNDQAGNVSGITFALVYRPQERAPQPRPHQYFLPAGERSIIDNGAMRLELDADALYRDLFFRYAQLPDASAGHLSHTHQLHDPLTPLHGHGKLSIRPDQHIADSLRDHVFLGKCQPDGQWSGNGGNWTDDGRFRANVYSFGDYALFLDTIPPQVAINYFATDLRRGAGFSLLITDNVQGALQYRGTINGEWVLLEYDIKNDKLTYNFKDGDPGPGQHRFAIEVTDRQGNSTVWERSFRR</sequence>
<dbReference type="OrthoDB" id="9810477at2"/>
<evidence type="ECO:0000259" key="1">
    <source>
        <dbReference type="Pfam" id="PF01551"/>
    </source>
</evidence>
<dbReference type="GO" id="GO:0004222">
    <property type="term" value="F:metalloendopeptidase activity"/>
    <property type="evidence" value="ECO:0007669"/>
    <property type="project" value="TreeGrafter"/>
</dbReference>
<evidence type="ECO:0000313" key="3">
    <source>
        <dbReference type="Proteomes" id="UP000199021"/>
    </source>
</evidence>
<dbReference type="InterPro" id="IPR016047">
    <property type="entry name" value="M23ase_b-sheet_dom"/>
</dbReference>
<dbReference type="SUPFAM" id="SSF51261">
    <property type="entry name" value="Duplicated hybrid motif"/>
    <property type="match status" value="1"/>
</dbReference>
<protein>
    <submittedName>
        <fullName evidence="2">Peptidase family M23</fullName>
    </submittedName>
</protein>
<dbReference type="InParanoid" id="A0A1H9G5C0"/>
<dbReference type="AlphaFoldDB" id="A0A1H9G5C0"/>
<proteinExistence type="predicted"/>
<accession>A0A1H9G5C0</accession>
<dbReference type="PANTHER" id="PTHR21666:SF285">
    <property type="entry name" value="M23 FAMILY METALLOPEPTIDASE"/>
    <property type="match status" value="1"/>
</dbReference>
<dbReference type="Gene3D" id="2.70.70.10">
    <property type="entry name" value="Glucose Permease (Domain IIA)"/>
    <property type="match status" value="1"/>
</dbReference>
<feature type="domain" description="M23ase beta-sheet core" evidence="1">
    <location>
        <begin position="53"/>
        <end position="118"/>
    </location>
</feature>
<evidence type="ECO:0000313" key="2">
    <source>
        <dbReference type="EMBL" id="SEQ45261.1"/>
    </source>
</evidence>
<dbReference type="STRING" id="478744.SAMN05444359_11042"/>
<organism evidence="2 3">
    <name type="scientific">Neolewinella agarilytica</name>
    <dbReference type="NCBI Taxonomy" id="478744"/>
    <lineage>
        <taxon>Bacteria</taxon>
        <taxon>Pseudomonadati</taxon>
        <taxon>Bacteroidota</taxon>
        <taxon>Saprospiria</taxon>
        <taxon>Saprospirales</taxon>
        <taxon>Lewinellaceae</taxon>
        <taxon>Neolewinella</taxon>
    </lineage>
</organism>
<dbReference type="PANTHER" id="PTHR21666">
    <property type="entry name" value="PEPTIDASE-RELATED"/>
    <property type="match status" value="1"/>
</dbReference>
<dbReference type="InterPro" id="IPR011055">
    <property type="entry name" value="Dup_hybrid_motif"/>
</dbReference>
<gene>
    <name evidence="2" type="ORF">SAMN05444359_11042</name>
</gene>
<reference evidence="3" key="1">
    <citation type="submission" date="2016-10" db="EMBL/GenBank/DDBJ databases">
        <authorList>
            <person name="Varghese N."/>
            <person name="Submissions S."/>
        </authorList>
    </citation>
    <scope>NUCLEOTIDE SEQUENCE [LARGE SCALE GENOMIC DNA]</scope>
    <source>
        <strain evidence="3">DSM 24740</strain>
    </source>
</reference>
<dbReference type="RefSeq" id="WP_090168030.1">
    <property type="nucleotide sequence ID" value="NZ_FOFB01000010.1"/>
</dbReference>
<keyword evidence="3" id="KW-1185">Reference proteome</keyword>
<dbReference type="Proteomes" id="UP000199021">
    <property type="component" value="Unassembled WGS sequence"/>
</dbReference>
<dbReference type="EMBL" id="FOFB01000010">
    <property type="protein sequence ID" value="SEQ45261.1"/>
    <property type="molecule type" value="Genomic_DNA"/>
</dbReference>